<feature type="signal peptide" evidence="1">
    <location>
        <begin position="1"/>
        <end position="20"/>
    </location>
</feature>
<name>A0ABY7GTF0_9BACT</name>
<keyword evidence="1" id="KW-0732">Signal</keyword>
<proteinExistence type="predicted"/>
<organism evidence="2 3">
    <name type="scientific">Nannocystis punicea</name>
    <dbReference type="NCBI Taxonomy" id="2995304"/>
    <lineage>
        <taxon>Bacteria</taxon>
        <taxon>Pseudomonadati</taxon>
        <taxon>Myxococcota</taxon>
        <taxon>Polyangia</taxon>
        <taxon>Nannocystales</taxon>
        <taxon>Nannocystaceae</taxon>
        <taxon>Nannocystis</taxon>
    </lineage>
</organism>
<protein>
    <submittedName>
        <fullName evidence="2">Uncharacterized protein</fullName>
    </submittedName>
</protein>
<dbReference type="EMBL" id="CP114040">
    <property type="protein sequence ID" value="WAS90232.1"/>
    <property type="molecule type" value="Genomic_DNA"/>
</dbReference>
<gene>
    <name evidence="2" type="ORF">O0S08_28895</name>
</gene>
<feature type="chain" id="PRO_5047194730" evidence="1">
    <location>
        <begin position="21"/>
        <end position="336"/>
    </location>
</feature>
<reference evidence="2" key="1">
    <citation type="submission" date="2022-11" db="EMBL/GenBank/DDBJ databases">
        <title>Minimal conservation of predation-associated metabolite biosynthetic gene clusters underscores biosynthetic potential of Myxococcota including descriptions for ten novel species: Archangium lansinium sp. nov., Myxococcus landrumus sp. nov., Nannocystis bai.</title>
        <authorList>
            <person name="Ahearne A."/>
            <person name="Stevens C."/>
            <person name="Dowd S."/>
        </authorList>
    </citation>
    <scope>NUCLEOTIDE SEQUENCE</scope>
    <source>
        <strain evidence="2">Fl3</strain>
    </source>
</reference>
<evidence type="ECO:0000313" key="2">
    <source>
        <dbReference type="EMBL" id="WAS90232.1"/>
    </source>
</evidence>
<accession>A0ABY7GTF0</accession>
<dbReference type="Proteomes" id="UP001164459">
    <property type="component" value="Chromosome"/>
</dbReference>
<sequence length="336" mass="37393">MSRTPMLVRALALALPFCGAALTQPAITLGTCGEQVERMRRSFADLEARLGSPHVQREDWPLPVSSAGAPMHGAKPGPVLYGPTSDHEWPELARAVAALEDERRLWRGWDDARPPEPIYLALRSDVRLDKHWPALQRLAAEWELRLVVTAPEPAIPRPIAPGWVREALAGRTLTGQAGFDRFEELRDVWAKADTCPATVHVDTQFGFGPRQMMTLWAERAEVCHCFSIDEEALIAVAWRAFAPQGAPQRWLPLKIAVNEAARHRAEREFGTDSVYSEDPTAMLLPGAATVERLVALLTRDHTPTIHFGTPNRGPLFDPLFDYTAWANGKSGRRRGR</sequence>
<evidence type="ECO:0000256" key="1">
    <source>
        <dbReference type="SAM" id="SignalP"/>
    </source>
</evidence>
<evidence type="ECO:0000313" key="3">
    <source>
        <dbReference type="Proteomes" id="UP001164459"/>
    </source>
</evidence>
<keyword evidence="3" id="KW-1185">Reference proteome</keyword>
<dbReference type="RefSeq" id="WP_269032563.1">
    <property type="nucleotide sequence ID" value="NZ_CP114040.1"/>
</dbReference>